<dbReference type="EMBL" id="ACLJ02000001">
    <property type="protein sequence ID" value="EFK55543.1"/>
    <property type="molecule type" value="Genomic_DNA"/>
</dbReference>
<protein>
    <recommendedName>
        <fullName evidence="3">DAGKc domain-containing protein</fullName>
    </recommendedName>
</protein>
<dbReference type="STRING" id="585529.HMPREF0291_10801"/>
<dbReference type="eggNOG" id="COG1597">
    <property type="taxonomic scope" value="Bacteria"/>
</dbReference>
<dbReference type="AlphaFoldDB" id="D7W9S6"/>
<comment type="caution">
    <text evidence="1">The sequence shown here is derived from an EMBL/GenBank/DDBJ whole genome shotgun (WGS) entry which is preliminary data.</text>
</comment>
<evidence type="ECO:0000313" key="1">
    <source>
        <dbReference type="EMBL" id="EFK55543.1"/>
    </source>
</evidence>
<proteinExistence type="predicted"/>
<evidence type="ECO:0000313" key="2">
    <source>
        <dbReference type="Proteomes" id="UP000004208"/>
    </source>
</evidence>
<evidence type="ECO:0008006" key="3">
    <source>
        <dbReference type="Google" id="ProtNLM"/>
    </source>
</evidence>
<reference evidence="1" key="1">
    <citation type="submission" date="2010-06" db="EMBL/GenBank/DDBJ databases">
        <authorList>
            <person name="Muzny D."/>
            <person name="Qin X."/>
            <person name="Buhay C."/>
            <person name="Dugan-Rocha S."/>
            <person name="Ding Y."/>
            <person name="Chen G."/>
            <person name="Hawes A."/>
            <person name="Holder M."/>
            <person name="Jhangiani S."/>
            <person name="Johnson A."/>
            <person name="Khan Z."/>
            <person name="Li Z."/>
            <person name="Liu W."/>
            <person name="Liu X."/>
            <person name="Perez L."/>
            <person name="Shen H."/>
            <person name="Wang Q."/>
            <person name="Watt J."/>
            <person name="Xi L."/>
            <person name="Xin Y."/>
            <person name="Zhou J."/>
            <person name="Deng J."/>
            <person name="Jiang H."/>
            <person name="Liu Y."/>
            <person name="Qu J."/>
            <person name="Song X.-Z."/>
            <person name="Zhang L."/>
            <person name="Villasana D."/>
            <person name="Johnson A."/>
            <person name="Liu J."/>
            <person name="Liyanage D."/>
            <person name="Lorensuhewa L."/>
            <person name="Robinson T."/>
            <person name="Song A."/>
            <person name="Song B.-B."/>
            <person name="Dinh H."/>
            <person name="Thornton R."/>
            <person name="Coyle M."/>
            <person name="Francisco L."/>
            <person name="Jackson L."/>
            <person name="Javaid M."/>
            <person name="Korchina V."/>
            <person name="Kovar C."/>
            <person name="Mata R."/>
            <person name="Mathew T."/>
            <person name="Ngo R."/>
            <person name="Nguyen L."/>
            <person name="Nguyen N."/>
            <person name="Okwuonu G."/>
            <person name="Ongeri F."/>
            <person name="Pham C."/>
            <person name="Simmons D."/>
            <person name="Wilczek-Boney K."/>
            <person name="Hale W."/>
            <person name="Jakkamsetti A."/>
            <person name="Pham P."/>
            <person name="Ruth R."/>
            <person name="San Lucas F."/>
            <person name="Warren J."/>
            <person name="Zhang J."/>
            <person name="Zhao Z."/>
            <person name="Zhou C."/>
            <person name="Zhu D."/>
            <person name="Lee S."/>
            <person name="Bess C."/>
            <person name="Blankenburg K."/>
            <person name="Forbes L."/>
            <person name="Fu Q."/>
            <person name="Gubbala S."/>
            <person name="Hirani K."/>
            <person name="Jayaseelan J.C."/>
            <person name="Lara F."/>
            <person name="Munidasa M."/>
            <person name="Palculict T."/>
            <person name="Patil S."/>
            <person name="Pu L.-L."/>
            <person name="Saada N."/>
            <person name="Tang L."/>
            <person name="Weissenberger G."/>
            <person name="Zhu Y."/>
            <person name="Hemphill L."/>
            <person name="Shang Y."/>
            <person name="Youmans B."/>
            <person name="Ayvaz T."/>
            <person name="Ross M."/>
            <person name="Santibanez J."/>
            <person name="Aqrawi P."/>
            <person name="Gross S."/>
            <person name="Joshi V."/>
            <person name="Fowler G."/>
            <person name="Nazareth L."/>
            <person name="Reid J."/>
            <person name="Worley K."/>
            <person name="Petrosino J."/>
            <person name="Highlander S."/>
            <person name="Gibbs R."/>
        </authorList>
    </citation>
    <scope>NUCLEOTIDE SEQUENCE [LARGE SCALE GENOMIC DNA]</scope>
    <source>
        <strain evidence="1">ATCC 33030</strain>
    </source>
</reference>
<sequence>MIRSFALVRVKFQRHCSVMRMQLIHCACASGVTVPGASAHSLADVPTRRDLTFLDSLAASLLPGGTVPSLTEITSSPSVPHMGEPALAGQAPLERLRVVVSGSDAALGAVLTRMMRADYMWAEVAYVPVDVGSPAAVLWGLSELSTSDAVALAVSGGVAPLPCIRNDSGVVVAGSAVIGSADGGPYIGEVVVDQDVLLFNESASPGVPGPYGVRLVPTVGAPGLAAAQLVTPASGVRRRFRRDVPPSVTDPSTVLSGRALQAGGPAIAVTVDGAQAPRAANRVTFYRHLRDIQAVRA</sequence>
<organism evidence="1 2">
    <name type="scientific">Corynebacterium genitalium ATCC 33030</name>
    <dbReference type="NCBI Taxonomy" id="585529"/>
    <lineage>
        <taxon>Bacteria</taxon>
        <taxon>Bacillati</taxon>
        <taxon>Actinomycetota</taxon>
        <taxon>Actinomycetes</taxon>
        <taxon>Mycobacteriales</taxon>
        <taxon>Corynebacteriaceae</taxon>
        <taxon>Corynebacterium</taxon>
    </lineage>
</organism>
<dbReference type="HOGENOM" id="CLU_087221_0_0_11"/>
<dbReference type="Proteomes" id="UP000004208">
    <property type="component" value="Unassembled WGS sequence"/>
</dbReference>
<gene>
    <name evidence="1" type="ORF">HMPREF0291_10801</name>
</gene>
<name>D7W9S6_9CORY</name>
<keyword evidence="2" id="KW-1185">Reference proteome</keyword>
<accession>D7W9S6</accession>